<dbReference type="EMBL" id="BTFZ01000002">
    <property type="protein sequence ID" value="GMM33717.1"/>
    <property type="molecule type" value="Genomic_DNA"/>
</dbReference>
<evidence type="ECO:0000256" key="2">
    <source>
        <dbReference type="ARBA" id="ARBA00009870"/>
    </source>
</evidence>
<evidence type="ECO:0000259" key="6">
    <source>
        <dbReference type="Pfam" id="PF04825"/>
    </source>
</evidence>
<dbReference type="InterPro" id="IPR023093">
    <property type="entry name" value="ScpA-like_C"/>
</dbReference>
<dbReference type="InterPro" id="IPR006910">
    <property type="entry name" value="Rad21_Rec8_N"/>
</dbReference>
<evidence type="ECO:0000313" key="8">
    <source>
        <dbReference type="Proteomes" id="UP001360560"/>
    </source>
</evidence>
<comment type="similarity">
    <text evidence="2">Belongs to the rad21 family.</text>
</comment>
<feature type="region of interest" description="Disordered" evidence="4">
    <location>
        <begin position="232"/>
        <end position="251"/>
    </location>
</feature>
<gene>
    <name evidence="7" type="ORF">DASC09_010420</name>
</gene>
<dbReference type="PANTHER" id="PTHR12585:SF69">
    <property type="entry name" value="FI11703P"/>
    <property type="match status" value="1"/>
</dbReference>
<evidence type="ECO:0000313" key="7">
    <source>
        <dbReference type="EMBL" id="GMM33717.1"/>
    </source>
</evidence>
<sequence>MFYNQTLLSNEGPLATVWLAANLDKKLSKNQLIHTNIVKSAKAIINSENPSTFNVEISDNGSSQSQNSKSLGHLVASQPIALRLSGQLLYGVVKIYSRKEKYLLDDVSNVLAKLKSIFKSNNVRSIILPASKTMANVNRLVLADTITESNIGPQLLQQNPLSLDLDDEIQAATRSDRSIAESSQIMAREVADNTDYHMGLAFDDSIEQGRNASRMFSDTTMGFGDITGINKSRRTGNVTDDDNDDFMTSKRGGDLAGDDLATADPDEDLVLDFGNDADINDDVNDGYFDNDMPPDAPGQFSDVEELYIDENQQDNKDNGAVQNNSTLPLDFAEQTVEQGRDAAVTTLNELTFGADTLLKQADIAGDNPVNVENIFDSEPLETVEQQKFEEVNTEEGDTEQQTKKKQRAKTSRSKTRREVRKRLVIDNEASFSDETFRRLEPTPLNAEYQEAKKKLEKMTGKLLAQKRLFYLKKDSNPGNLFINFHKFKNLWDYKNSKIVDDGERNKRRKVSEQEIAEDEEYFDVGGFDIPPSPILEFDNVTTDKAIMDEVIEKKEHADGEPASPIREAPDVDMGFDFDLDYGDHFNPDDSHSDKENHDYDEISHDREPSSESFIQKMSSNEFASSMAESSRYHQSIDEDNQSQGSRGKKRDFEAFSQIESHYDDENEGNGNSISRSTLQIASILRDDFLEDKNATITLDQVIEKDSAGGRFGGKSLSNNPRKERVRCFFELLVLATGDAISLKQKTTPFGEISINYKDALFERF</sequence>
<dbReference type="Pfam" id="PF04824">
    <property type="entry name" value="Rad21_Rec8"/>
    <property type="match status" value="1"/>
</dbReference>
<comment type="subcellular location">
    <subcellularLocation>
        <location evidence="1">Nucleus</location>
    </subcellularLocation>
</comment>
<comment type="caution">
    <text evidence="7">The sequence shown here is derived from an EMBL/GenBank/DDBJ whole genome shotgun (WGS) entry which is preliminary data.</text>
</comment>
<evidence type="ECO:0000256" key="4">
    <source>
        <dbReference type="SAM" id="MobiDB-lite"/>
    </source>
</evidence>
<dbReference type="GO" id="GO:0005634">
    <property type="term" value="C:nucleus"/>
    <property type="evidence" value="ECO:0007669"/>
    <property type="project" value="UniProtKB-SubCell"/>
</dbReference>
<feature type="region of interest" description="Disordered" evidence="4">
    <location>
        <begin position="553"/>
        <end position="649"/>
    </location>
</feature>
<feature type="compositionally biased region" description="Basic residues" evidence="4">
    <location>
        <begin position="403"/>
        <end position="418"/>
    </location>
</feature>
<reference evidence="7 8" key="1">
    <citation type="journal article" date="2023" name="Elife">
        <title>Identification of key yeast species and microbe-microbe interactions impacting larval growth of Drosophila in the wild.</title>
        <authorList>
            <person name="Mure A."/>
            <person name="Sugiura Y."/>
            <person name="Maeda R."/>
            <person name="Honda K."/>
            <person name="Sakurai N."/>
            <person name="Takahashi Y."/>
            <person name="Watada M."/>
            <person name="Katoh T."/>
            <person name="Gotoh A."/>
            <person name="Gotoh Y."/>
            <person name="Taniguchi I."/>
            <person name="Nakamura K."/>
            <person name="Hayashi T."/>
            <person name="Katayama T."/>
            <person name="Uemura T."/>
            <person name="Hattori Y."/>
        </authorList>
    </citation>
    <scope>NUCLEOTIDE SEQUENCE [LARGE SCALE GENOMIC DNA]</scope>
    <source>
        <strain evidence="7 8">SC-9</strain>
    </source>
</reference>
<dbReference type="Proteomes" id="UP001360560">
    <property type="component" value="Unassembled WGS sequence"/>
</dbReference>
<protein>
    <submittedName>
        <fullName evidence="7">Kleisin alpha</fullName>
    </submittedName>
</protein>
<name>A0AAV5QG25_9ASCO</name>
<evidence type="ECO:0000256" key="1">
    <source>
        <dbReference type="ARBA" id="ARBA00004123"/>
    </source>
</evidence>
<dbReference type="RefSeq" id="XP_064850717.1">
    <property type="nucleotide sequence ID" value="XM_064994645.1"/>
</dbReference>
<feature type="compositionally biased region" description="Basic and acidic residues" evidence="4">
    <location>
        <begin position="581"/>
        <end position="609"/>
    </location>
</feature>
<accession>A0AAV5QG25</accession>
<dbReference type="InterPro" id="IPR036390">
    <property type="entry name" value="WH_DNA-bd_sf"/>
</dbReference>
<evidence type="ECO:0000256" key="3">
    <source>
        <dbReference type="ARBA" id="ARBA00023242"/>
    </source>
</evidence>
<feature type="domain" description="Rad21/Rec8-like protein N-terminal" evidence="6">
    <location>
        <begin position="1"/>
        <end position="133"/>
    </location>
</feature>
<dbReference type="GO" id="GO:0007064">
    <property type="term" value="P:mitotic sister chromatid cohesion"/>
    <property type="evidence" value="ECO:0007669"/>
    <property type="project" value="TreeGrafter"/>
</dbReference>
<evidence type="ECO:0000259" key="5">
    <source>
        <dbReference type="Pfam" id="PF04824"/>
    </source>
</evidence>
<keyword evidence="3" id="KW-0539">Nucleus</keyword>
<dbReference type="Gene3D" id="1.10.10.580">
    <property type="entry name" value="Structural maintenance of chromosome 1. Chain E"/>
    <property type="match status" value="1"/>
</dbReference>
<dbReference type="PANTHER" id="PTHR12585">
    <property type="entry name" value="SCC1 / RAD21 FAMILY MEMBER"/>
    <property type="match status" value="1"/>
</dbReference>
<feature type="region of interest" description="Disordered" evidence="4">
    <location>
        <begin position="388"/>
        <end position="418"/>
    </location>
</feature>
<proteinExistence type="inferred from homology"/>
<dbReference type="GO" id="GO:0030892">
    <property type="term" value="C:mitotic cohesin complex"/>
    <property type="evidence" value="ECO:0007669"/>
    <property type="project" value="TreeGrafter"/>
</dbReference>
<keyword evidence="8" id="KW-1185">Reference proteome</keyword>
<dbReference type="InterPro" id="IPR006909">
    <property type="entry name" value="Rad21/Rec8_C_eu"/>
</dbReference>
<feature type="domain" description="Rad21/Rec8-like protein C-terminal eukaryotic" evidence="5">
    <location>
        <begin position="716"/>
        <end position="757"/>
    </location>
</feature>
<feature type="compositionally biased region" description="Polar residues" evidence="4">
    <location>
        <begin position="610"/>
        <end position="628"/>
    </location>
</feature>
<dbReference type="AlphaFoldDB" id="A0AAV5QG25"/>
<dbReference type="SUPFAM" id="SSF46785">
    <property type="entry name" value="Winged helix' DNA-binding domain"/>
    <property type="match status" value="1"/>
</dbReference>
<dbReference type="Pfam" id="PF04825">
    <property type="entry name" value="Rad21_Rec8_N"/>
    <property type="match status" value="1"/>
</dbReference>
<dbReference type="InterPro" id="IPR039781">
    <property type="entry name" value="Rad21/Rec8-like"/>
</dbReference>
<dbReference type="GO" id="GO:1990414">
    <property type="term" value="P:replication-born double-strand break repair via sister chromatid exchange"/>
    <property type="evidence" value="ECO:0007669"/>
    <property type="project" value="TreeGrafter"/>
</dbReference>
<organism evidence="7 8">
    <name type="scientific">Saccharomycopsis crataegensis</name>
    <dbReference type="NCBI Taxonomy" id="43959"/>
    <lineage>
        <taxon>Eukaryota</taxon>
        <taxon>Fungi</taxon>
        <taxon>Dikarya</taxon>
        <taxon>Ascomycota</taxon>
        <taxon>Saccharomycotina</taxon>
        <taxon>Saccharomycetes</taxon>
        <taxon>Saccharomycopsidaceae</taxon>
        <taxon>Saccharomycopsis</taxon>
    </lineage>
</organism>
<dbReference type="GeneID" id="90071696"/>
<dbReference type="GO" id="GO:0003682">
    <property type="term" value="F:chromatin binding"/>
    <property type="evidence" value="ECO:0007669"/>
    <property type="project" value="TreeGrafter"/>
</dbReference>